<keyword evidence="1" id="KW-0812">Transmembrane</keyword>
<feature type="transmembrane region" description="Helical" evidence="1">
    <location>
        <begin position="147"/>
        <end position="168"/>
    </location>
</feature>
<sequence length="197" mass="21867">MAGEHTLKLILNIDGVFHLLWGLVIAIAVGSYFLGFKLYEKTLQYFKIAKVIEVISSSVFLLWEIIFQILVLINFRYYYRFTNAVGALAVISIAFGTLFTTYGAISGKKTFLVAQVVTDVSVAVLFIVMIASFVSGYSTTFERIAQIIQFTAIFLAAGLGSFMSFEVFQRLGNEEGMRKFSNTAPPNKLFSGDSSLI</sequence>
<feature type="transmembrane region" description="Helical" evidence="1">
    <location>
        <begin position="112"/>
        <end position="135"/>
    </location>
</feature>
<keyword evidence="1" id="KW-1133">Transmembrane helix</keyword>
<name>A0A5J4VNV1_9EUKA</name>
<evidence type="ECO:0000313" key="2">
    <source>
        <dbReference type="EMBL" id="KAA6384251.1"/>
    </source>
</evidence>
<feature type="transmembrane region" description="Helical" evidence="1">
    <location>
        <begin position="85"/>
        <end position="105"/>
    </location>
</feature>
<feature type="transmembrane region" description="Helical" evidence="1">
    <location>
        <begin position="20"/>
        <end position="39"/>
    </location>
</feature>
<evidence type="ECO:0000256" key="1">
    <source>
        <dbReference type="SAM" id="Phobius"/>
    </source>
</evidence>
<organism evidence="2 3">
    <name type="scientific">Streblomastix strix</name>
    <dbReference type="NCBI Taxonomy" id="222440"/>
    <lineage>
        <taxon>Eukaryota</taxon>
        <taxon>Metamonada</taxon>
        <taxon>Preaxostyla</taxon>
        <taxon>Oxymonadida</taxon>
        <taxon>Streblomastigidae</taxon>
        <taxon>Streblomastix</taxon>
    </lineage>
</organism>
<reference evidence="2 3" key="1">
    <citation type="submission" date="2019-03" db="EMBL/GenBank/DDBJ databases">
        <title>Single cell metagenomics reveals metabolic interactions within the superorganism composed of flagellate Streblomastix strix and complex community of Bacteroidetes bacteria on its surface.</title>
        <authorList>
            <person name="Treitli S.C."/>
            <person name="Kolisko M."/>
            <person name="Husnik F."/>
            <person name="Keeling P."/>
            <person name="Hampl V."/>
        </authorList>
    </citation>
    <scope>NUCLEOTIDE SEQUENCE [LARGE SCALE GENOMIC DNA]</scope>
    <source>
        <strain evidence="2">ST1C</strain>
    </source>
</reference>
<gene>
    <name evidence="2" type="ORF">EZS28_020221</name>
</gene>
<protein>
    <submittedName>
        <fullName evidence="2">Uncharacterized protein</fullName>
    </submittedName>
</protein>
<proteinExistence type="predicted"/>
<dbReference type="EMBL" id="SNRW01005848">
    <property type="protein sequence ID" value="KAA6384251.1"/>
    <property type="molecule type" value="Genomic_DNA"/>
</dbReference>
<dbReference type="Proteomes" id="UP000324800">
    <property type="component" value="Unassembled WGS sequence"/>
</dbReference>
<dbReference type="AlphaFoldDB" id="A0A5J4VNV1"/>
<evidence type="ECO:0000313" key="3">
    <source>
        <dbReference type="Proteomes" id="UP000324800"/>
    </source>
</evidence>
<feature type="transmembrane region" description="Helical" evidence="1">
    <location>
        <begin position="51"/>
        <end position="73"/>
    </location>
</feature>
<comment type="caution">
    <text evidence="2">The sequence shown here is derived from an EMBL/GenBank/DDBJ whole genome shotgun (WGS) entry which is preliminary data.</text>
</comment>
<keyword evidence="1" id="KW-0472">Membrane</keyword>
<accession>A0A5J4VNV1</accession>
<dbReference type="OrthoDB" id="10572950at2759"/>